<evidence type="ECO:0000256" key="3">
    <source>
        <dbReference type="ARBA" id="ARBA00023054"/>
    </source>
</evidence>
<reference evidence="9" key="1">
    <citation type="submission" date="2018-08" db="EMBL/GenBank/DDBJ databases">
        <authorList>
            <person name="Chevrot R."/>
        </authorList>
    </citation>
    <scope>NUCLEOTIDE SEQUENCE [LARGE SCALE GENOMIC DNA]</scope>
</reference>
<dbReference type="GO" id="GO:0007155">
    <property type="term" value="P:cell adhesion"/>
    <property type="evidence" value="ECO:0007669"/>
    <property type="project" value="InterPro"/>
</dbReference>
<dbReference type="AlphaFoldDB" id="A0A383RHS4"/>
<comment type="similarity">
    <text evidence="1 5">Belongs to the FliD family.</text>
</comment>
<dbReference type="Pfam" id="PF07195">
    <property type="entry name" value="FliD_C"/>
    <property type="match status" value="1"/>
</dbReference>
<feature type="domain" description="Flagellar hook-associated protein 2 N-terminal" evidence="6">
    <location>
        <begin position="12"/>
        <end position="107"/>
    </location>
</feature>
<gene>
    <name evidence="8" type="ORF">PBLR_14926</name>
</gene>
<evidence type="ECO:0000256" key="1">
    <source>
        <dbReference type="ARBA" id="ARBA00009764"/>
    </source>
</evidence>
<proteinExistence type="inferred from homology"/>
<evidence type="ECO:0000256" key="2">
    <source>
        <dbReference type="ARBA" id="ARBA00011255"/>
    </source>
</evidence>
<evidence type="ECO:0000256" key="5">
    <source>
        <dbReference type="RuleBase" id="RU362066"/>
    </source>
</evidence>
<evidence type="ECO:0000259" key="6">
    <source>
        <dbReference type="Pfam" id="PF02465"/>
    </source>
</evidence>
<feature type="domain" description="Flagellar hook-associated protein 2 C-terminal" evidence="7">
    <location>
        <begin position="211"/>
        <end position="483"/>
    </location>
</feature>
<protein>
    <recommendedName>
        <fullName evidence="5">Flagellar hook-associated protein 2</fullName>
        <shortName evidence="5">HAP2</shortName>
    </recommendedName>
    <alternativeName>
        <fullName evidence="5">Flagellar cap protein</fullName>
    </alternativeName>
</protein>
<dbReference type="PANTHER" id="PTHR30288:SF0">
    <property type="entry name" value="FLAGELLAR HOOK-ASSOCIATED PROTEIN 2"/>
    <property type="match status" value="1"/>
</dbReference>
<dbReference type="Proteomes" id="UP000304148">
    <property type="component" value="Chromosome"/>
</dbReference>
<keyword evidence="4 5" id="KW-0975">Bacterial flagellum</keyword>
<dbReference type="Pfam" id="PF02465">
    <property type="entry name" value="FliD_N"/>
    <property type="match status" value="1"/>
</dbReference>
<evidence type="ECO:0000313" key="9">
    <source>
        <dbReference type="Proteomes" id="UP000304148"/>
    </source>
</evidence>
<dbReference type="GO" id="GO:0009424">
    <property type="term" value="C:bacterial-type flagellum hook"/>
    <property type="evidence" value="ECO:0007669"/>
    <property type="project" value="UniProtKB-UniRule"/>
</dbReference>
<organism evidence="8 9">
    <name type="scientific">Paenibacillus alvei</name>
    <name type="common">Bacillus alvei</name>
    <dbReference type="NCBI Taxonomy" id="44250"/>
    <lineage>
        <taxon>Bacteria</taxon>
        <taxon>Bacillati</taxon>
        <taxon>Bacillota</taxon>
        <taxon>Bacilli</taxon>
        <taxon>Bacillales</taxon>
        <taxon>Paenibacillaceae</taxon>
        <taxon>Paenibacillus</taxon>
    </lineage>
</organism>
<dbReference type="RefSeq" id="WP_138188421.1">
    <property type="nucleotide sequence ID" value="NZ_LS992241.1"/>
</dbReference>
<sequence>MINPIRLSGMSSGLDTDKMINDLMKAARQPANKLKQQKQTLMWQREEYRNMNSMMSSFKNLADKLRFSSTFNKLSASSSNNSVITASANSSAGNGSYVVKVDQLATSSTNVGDAFSSAVDLKAKGLTPGEFSITVDGKEQKFEINADSTLESVMNSVNKANIGVRMSFDSINKRFMLTSASTGDISTFSINDSSGALSTNFNIQAANTNVGQNAKATINGVAMEMANNSFEFNGVKFDLKGVSTSEVTVTVTRDTQDLVSQIKDFVEKYNEIVDKIQAKTTERPNRNYYPLSDEEKESMKDSQIQLWESKAKAGLLYRDDILQDAMNSLRRDLTSPIKDISGNIKSLKDIGITFKPFVQGNTKDLAKIQLDEQKLQDAINSNPDEVMKLFTKSSNLDSKDPNYRSEIGYGERLYDTLGNSMKKITKKIGSGSVSDAVDGSIFGNRLRDMNKKLDSLEDKLKMTENRYYKQFTAMEKAIQKLNSQGSWLAQQLGQG</sequence>
<evidence type="ECO:0000256" key="4">
    <source>
        <dbReference type="ARBA" id="ARBA00023143"/>
    </source>
</evidence>
<keyword evidence="8" id="KW-0969">Cilium</keyword>
<comment type="subcellular location">
    <subcellularLocation>
        <location evidence="5">Secreted</location>
    </subcellularLocation>
    <subcellularLocation>
        <location evidence="5">Bacterial flagellum</location>
    </subcellularLocation>
</comment>
<dbReference type="InterPro" id="IPR003481">
    <property type="entry name" value="FliD_N"/>
</dbReference>
<evidence type="ECO:0000259" key="7">
    <source>
        <dbReference type="Pfam" id="PF07195"/>
    </source>
</evidence>
<keyword evidence="8" id="KW-0966">Cell projection</keyword>
<name>A0A383RHS4_PAEAL</name>
<dbReference type="InterPro" id="IPR010809">
    <property type="entry name" value="FliD_C"/>
</dbReference>
<dbReference type="PANTHER" id="PTHR30288">
    <property type="entry name" value="FLAGELLAR CAP/ASSEMBLY PROTEIN FLID"/>
    <property type="match status" value="1"/>
</dbReference>
<dbReference type="InterPro" id="IPR040026">
    <property type="entry name" value="FliD"/>
</dbReference>
<keyword evidence="3" id="KW-0175">Coiled coil</keyword>
<dbReference type="GO" id="GO:0071973">
    <property type="term" value="P:bacterial-type flagellum-dependent cell motility"/>
    <property type="evidence" value="ECO:0007669"/>
    <property type="project" value="TreeGrafter"/>
</dbReference>
<dbReference type="EMBL" id="LS992241">
    <property type="protein sequence ID" value="SYX86500.1"/>
    <property type="molecule type" value="Genomic_DNA"/>
</dbReference>
<dbReference type="GO" id="GO:0009421">
    <property type="term" value="C:bacterial-type flagellum filament cap"/>
    <property type="evidence" value="ECO:0007669"/>
    <property type="project" value="InterPro"/>
</dbReference>
<comment type="subunit">
    <text evidence="2 5">Homopentamer.</text>
</comment>
<comment type="function">
    <text evidence="5">Required for morphogenesis and for the elongation of the flagellar filament by facilitating polymerization of the flagellin monomers at the tip of growing filament. Forms a capping structure, which prevents flagellin subunits (transported through the central channel of the flagellum) from leaking out without polymerization at the distal end.</text>
</comment>
<evidence type="ECO:0000313" key="8">
    <source>
        <dbReference type="EMBL" id="SYX86500.1"/>
    </source>
</evidence>
<keyword evidence="8" id="KW-0282">Flagellum</keyword>
<accession>A0A383RHS4</accession>
<dbReference type="GO" id="GO:0005576">
    <property type="term" value="C:extracellular region"/>
    <property type="evidence" value="ECO:0007669"/>
    <property type="project" value="UniProtKB-SubCell"/>
</dbReference>
<keyword evidence="5" id="KW-0964">Secreted</keyword>